<comment type="caution">
    <text evidence="2">The sequence shown here is derived from an EMBL/GenBank/DDBJ whole genome shotgun (WGS) entry which is preliminary data.</text>
</comment>
<evidence type="ECO:0000313" key="2">
    <source>
        <dbReference type="EMBL" id="MBB4174954.1"/>
    </source>
</evidence>
<dbReference type="RefSeq" id="WP_025055945.1">
    <property type="nucleotide sequence ID" value="NZ_JACIFU010000003.1"/>
</dbReference>
<reference evidence="2 3" key="1">
    <citation type="submission" date="2020-08" db="EMBL/GenBank/DDBJ databases">
        <title>Genomic Encyclopedia of Type Strains, Phase IV (KMG-IV): sequencing the most valuable type-strain genomes for metagenomic binning, comparative biology and taxonomic classification.</title>
        <authorList>
            <person name="Goeker M."/>
        </authorList>
    </citation>
    <scope>NUCLEOTIDE SEQUENCE [LARGE SCALE GENOMIC DNA]</scope>
    <source>
        <strain evidence="2 3">DSM 101015</strain>
    </source>
</reference>
<dbReference type="PANTHER" id="PTHR40254:SF1">
    <property type="entry name" value="BLR0577 PROTEIN"/>
    <property type="match status" value="1"/>
</dbReference>
<evidence type="ECO:0000313" key="3">
    <source>
        <dbReference type="Proteomes" id="UP000565745"/>
    </source>
</evidence>
<protein>
    <submittedName>
        <fullName evidence="2">Putative NAD(P)/FAD-binding protein YdhS</fullName>
    </submittedName>
</protein>
<accession>A0A7W6Q574</accession>
<dbReference type="InterPro" id="IPR036188">
    <property type="entry name" value="FAD/NAD-bd_sf"/>
</dbReference>
<name>A0A7W6Q574_9RHOB</name>
<dbReference type="Pfam" id="PF13454">
    <property type="entry name" value="NAD_binding_9"/>
    <property type="match status" value="1"/>
</dbReference>
<organism evidence="2 3">
    <name type="scientific">Sulfitobacter noctilucicola</name>
    <dbReference type="NCBI Taxonomy" id="1342301"/>
    <lineage>
        <taxon>Bacteria</taxon>
        <taxon>Pseudomonadati</taxon>
        <taxon>Pseudomonadota</taxon>
        <taxon>Alphaproteobacteria</taxon>
        <taxon>Rhodobacterales</taxon>
        <taxon>Roseobacteraceae</taxon>
        <taxon>Sulfitobacter</taxon>
    </lineage>
</organism>
<proteinExistence type="predicted"/>
<dbReference type="InterPro" id="IPR052189">
    <property type="entry name" value="L-asp_N-monooxygenase_NS-form"/>
</dbReference>
<dbReference type="SUPFAM" id="SSF51905">
    <property type="entry name" value="FAD/NAD(P)-binding domain"/>
    <property type="match status" value="1"/>
</dbReference>
<dbReference type="Proteomes" id="UP000565745">
    <property type="component" value="Unassembled WGS sequence"/>
</dbReference>
<dbReference type="EMBL" id="JACIFU010000003">
    <property type="protein sequence ID" value="MBB4174954.1"/>
    <property type="molecule type" value="Genomic_DNA"/>
</dbReference>
<sequence length="546" mass="58743">MNEQVNQSRLAIIGMGPRGLGALEALAMRVEDGAAPLKVDAFDPFPAFGAGPNFDPDEPAVCQLNIPMRDVEIRPPKFARCGSFAEWLEDAPGPNAFPARADLGRYLEERYADLKASRRLEITLSSTKVSELKQVDEGWMLRVADEWVGPYAEVLLSPGQPDVEPDDQLAEWQQHADASHGTLAQSYPAKRLLSQATAWSGRTVAIRGLALSAFDVLRVLTTLQGGKFHQGKYLPSGNEPACILPFSLDGRPPFPKPETEAIDANFEPEHEETWAFSDNIKNAATAAPKRAQEFITEALLPVVARILRDVGGDADTSDVADWLETEWSSPGSQETGGSLETLQAGIAMAEGKSLPSIGYVVGQVWRKWQDELRSGYNPAETPPETAEKIVAFDEGLKRYSYGPPVSSSRELAALIDAGLVDLDYAADPDFALTNGGWTLKNDASSIEADVMIDAVLPSPNLSILRPPLLVGLMEAGRLSPIADSLAAHTAGNGQLIGKDGAQSRGLCLLGRLALGSVVAADSLHDCFGEASHRWAEGVMERLGPRT</sequence>
<dbReference type="AlphaFoldDB" id="A0A7W6Q574"/>
<evidence type="ECO:0000259" key="1">
    <source>
        <dbReference type="Pfam" id="PF13454"/>
    </source>
</evidence>
<dbReference type="PANTHER" id="PTHR40254">
    <property type="entry name" value="BLR0577 PROTEIN"/>
    <property type="match status" value="1"/>
</dbReference>
<dbReference type="OrthoDB" id="6309046at2"/>
<dbReference type="InterPro" id="IPR038732">
    <property type="entry name" value="HpyO/CreE_NAD-binding"/>
</dbReference>
<feature type="domain" description="FAD-dependent urate hydroxylase HpyO/Asp monooxygenase CreE-like FAD/NAD(P)-binding" evidence="1">
    <location>
        <begin position="11"/>
        <end position="160"/>
    </location>
</feature>
<keyword evidence="3" id="KW-1185">Reference proteome</keyword>
<gene>
    <name evidence="2" type="ORF">GGR93_002742</name>
</gene>